<organism evidence="12 13">
    <name type="scientific">Rhodosorus marinus</name>
    <dbReference type="NCBI Taxonomy" id="101924"/>
    <lineage>
        <taxon>Eukaryota</taxon>
        <taxon>Rhodophyta</taxon>
        <taxon>Stylonematophyceae</taxon>
        <taxon>Stylonematales</taxon>
        <taxon>Stylonemataceae</taxon>
        <taxon>Rhodosorus</taxon>
    </lineage>
</organism>
<evidence type="ECO:0000256" key="3">
    <source>
        <dbReference type="ARBA" id="ARBA00022679"/>
    </source>
</evidence>
<proteinExistence type="predicted"/>
<dbReference type="Proteomes" id="UP001157974">
    <property type="component" value="Unassembled WGS sequence"/>
</dbReference>
<dbReference type="PANTHER" id="PTHR24356:SF407">
    <property type="entry name" value="RAC SERINE_THREONINE-PROTEIN KINASE"/>
    <property type="match status" value="1"/>
</dbReference>
<reference evidence="12 13" key="1">
    <citation type="journal article" date="2023" name="Nat. Commun.">
        <title>Origin of minicircular mitochondrial genomes in red algae.</title>
        <authorList>
            <person name="Lee Y."/>
            <person name="Cho C.H."/>
            <person name="Lee Y.M."/>
            <person name="Park S.I."/>
            <person name="Yang J.H."/>
            <person name="West J.A."/>
            <person name="Bhattacharya D."/>
            <person name="Yoon H.S."/>
        </authorList>
    </citation>
    <scope>NUCLEOTIDE SEQUENCE [LARGE SCALE GENOMIC DNA]</scope>
    <source>
        <strain evidence="12 13">CCMP1338</strain>
        <tissue evidence="12">Whole cell</tissue>
    </source>
</reference>
<evidence type="ECO:0000256" key="10">
    <source>
        <dbReference type="SAM" id="MobiDB-lite"/>
    </source>
</evidence>
<dbReference type="InterPro" id="IPR045270">
    <property type="entry name" value="STKc_AGC"/>
</dbReference>
<keyword evidence="13" id="KW-1185">Reference proteome</keyword>
<dbReference type="GO" id="GO:0035556">
    <property type="term" value="P:intracellular signal transduction"/>
    <property type="evidence" value="ECO:0007669"/>
    <property type="project" value="TreeGrafter"/>
</dbReference>
<evidence type="ECO:0000256" key="5">
    <source>
        <dbReference type="ARBA" id="ARBA00022777"/>
    </source>
</evidence>
<dbReference type="EMBL" id="JAMWBK010000006">
    <property type="protein sequence ID" value="KAJ8904044.1"/>
    <property type="molecule type" value="Genomic_DNA"/>
</dbReference>
<keyword evidence="2" id="KW-0723">Serine/threonine-protein kinase</keyword>
<dbReference type="GO" id="GO:0005524">
    <property type="term" value="F:ATP binding"/>
    <property type="evidence" value="ECO:0007669"/>
    <property type="project" value="UniProtKB-UniRule"/>
</dbReference>
<evidence type="ECO:0000256" key="6">
    <source>
        <dbReference type="ARBA" id="ARBA00022840"/>
    </source>
</evidence>
<keyword evidence="6 9" id="KW-0067">ATP-binding</keyword>
<evidence type="ECO:0000256" key="8">
    <source>
        <dbReference type="ARBA" id="ARBA00048679"/>
    </source>
</evidence>
<sequence length="521" mass="59382">MSRAGFPTSRSNPGVVQVRDDSYTDSGDAKNANPGDVKALSLLSRIRPFGQAKVFLRQRMASFHMEWVAYQAEIRGCFILFYNSGKTFDPETCEYLTQLDSVLSVRECEVHGLVIQGRGEVLQLKNGSQSVFISFEKSETLEKWKSPISRIAKQPRVTVDDFEVLAPIGIGAGGKVFLVRRKGFTEKLAMKVIDKRKAVYIDHYHFHHAMDERFLLELANSNPFCVQMKYCFQSSSKFYYVMEFCEGGDIFGYMWKQKKAVGEPRSKLVAAQVLLALEHIHSVGYIYRDLKPENVLIDGRGFVRLTDFGLSKRLKPDVRLSRTNTICGTFSYLAPEMLQGRYNSSVDVWTFGILLYQLITGETPCNARSVEDARRYFRRGNPVEYFPELMSEECVSFLKSVITPTVEERVGAGKDGISELKSHSFFSDVDWDSLLARKDGMESTLDVSFINRTVSSHDDDEVQLVRNFDMEELRGVRFEGEFSNSFDSDWTIFPVLKWNETGGDLSPYFLLGFDYFSEEAN</sequence>
<evidence type="ECO:0000256" key="1">
    <source>
        <dbReference type="ARBA" id="ARBA00012513"/>
    </source>
</evidence>
<dbReference type="SMART" id="SM00220">
    <property type="entry name" value="S_TKc"/>
    <property type="match status" value="1"/>
</dbReference>
<keyword evidence="4 9" id="KW-0547">Nucleotide-binding</keyword>
<dbReference type="Pfam" id="PF00069">
    <property type="entry name" value="Pkinase"/>
    <property type="match status" value="1"/>
</dbReference>
<comment type="catalytic activity">
    <reaction evidence="8">
        <text>L-seryl-[protein] + ATP = O-phospho-L-seryl-[protein] + ADP + H(+)</text>
        <dbReference type="Rhea" id="RHEA:17989"/>
        <dbReference type="Rhea" id="RHEA-COMP:9863"/>
        <dbReference type="Rhea" id="RHEA-COMP:11604"/>
        <dbReference type="ChEBI" id="CHEBI:15378"/>
        <dbReference type="ChEBI" id="CHEBI:29999"/>
        <dbReference type="ChEBI" id="CHEBI:30616"/>
        <dbReference type="ChEBI" id="CHEBI:83421"/>
        <dbReference type="ChEBI" id="CHEBI:456216"/>
        <dbReference type="EC" id="2.7.11.1"/>
    </reaction>
</comment>
<dbReference type="GO" id="GO:0004674">
    <property type="term" value="F:protein serine/threonine kinase activity"/>
    <property type="evidence" value="ECO:0007669"/>
    <property type="project" value="UniProtKB-KW"/>
</dbReference>
<feature type="binding site" evidence="9">
    <location>
        <position position="191"/>
    </location>
    <ligand>
        <name>ATP</name>
        <dbReference type="ChEBI" id="CHEBI:30616"/>
    </ligand>
</feature>
<dbReference type="Gene3D" id="3.30.200.20">
    <property type="entry name" value="Phosphorylase Kinase, domain 1"/>
    <property type="match status" value="1"/>
</dbReference>
<evidence type="ECO:0000256" key="9">
    <source>
        <dbReference type="PROSITE-ProRule" id="PRU10141"/>
    </source>
</evidence>
<evidence type="ECO:0000313" key="13">
    <source>
        <dbReference type="Proteomes" id="UP001157974"/>
    </source>
</evidence>
<evidence type="ECO:0000259" key="11">
    <source>
        <dbReference type="PROSITE" id="PS50011"/>
    </source>
</evidence>
<protein>
    <recommendedName>
        <fullName evidence="1">non-specific serine/threonine protein kinase</fullName>
        <ecNumber evidence="1">2.7.11.1</ecNumber>
    </recommendedName>
</protein>
<dbReference type="PROSITE" id="PS50011">
    <property type="entry name" value="PROTEIN_KINASE_DOM"/>
    <property type="match status" value="1"/>
</dbReference>
<feature type="domain" description="Protein kinase" evidence="11">
    <location>
        <begin position="162"/>
        <end position="426"/>
    </location>
</feature>
<evidence type="ECO:0000313" key="12">
    <source>
        <dbReference type="EMBL" id="KAJ8904044.1"/>
    </source>
</evidence>
<dbReference type="InterPro" id="IPR000719">
    <property type="entry name" value="Prot_kinase_dom"/>
</dbReference>
<dbReference type="PROSITE" id="PS00108">
    <property type="entry name" value="PROTEIN_KINASE_ST"/>
    <property type="match status" value="1"/>
</dbReference>
<feature type="region of interest" description="Disordered" evidence="10">
    <location>
        <begin position="1"/>
        <end position="32"/>
    </location>
</feature>
<accession>A0AAV8UPW7</accession>
<dbReference type="InterPro" id="IPR017441">
    <property type="entry name" value="Protein_kinase_ATP_BS"/>
</dbReference>
<dbReference type="EC" id="2.7.11.1" evidence="1"/>
<dbReference type="CDD" id="cd05123">
    <property type="entry name" value="STKc_AGC"/>
    <property type="match status" value="1"/>
</dbReference>
<evidence type="ECO:0000256" key="7">
    <source>
        <dbReference type="ARBA" id="ARBA00047899"/>
    </source>
</evidence>
<gene>
    <name evidence="12" type="ORF">NDN08_000574</name>
</gene>
<dbReference type="InterPro" id="IPR050236">
    <property type="entry name" value="Ser_Thr_kinase_AGC"/>
</dbReference>
<comment type="caution">
    <text evidence="12">The sequence shown here is derived from an EMBL/GenBank/DDBJ whole genome shotgun (WGS) entry which is preliminary data.</text>
</comment>
<evidence type="ECO:0000256" key="2">
    <source>
        <dbReference type="ARBA" id="ARBA00022527"/>
    </source>
</evidence>
<dbReference type="Gene3D" id="1.10.510.10">
    <property type="entry name" value="Transferase(Phosphotransferase) domain 1"/>
    <property type="match status" value="1"/>
</dbReference>
<dbReference type="AlphaFoldDB" id="A0AAV8UPW7"/>
<comment type="catalytic activity">
    <reaction evidence="7">
        <text>L-threonyl-[protein] + ATP = O-phospho-L-threonyl-[protein] + ADP + H(+)</text>
        <dbReference type="Rhea" id="RHEA:46608"/>
        <dbReference type="Rhea" id="RHEA-COMP:11060"/>
        <dbReference type="Rhea" id="RHEA-COMP:11605"/>
        <dbReference type="ChEBI" id="CHEBI:15378"/>
        <dbReference type="ChEBI" id="CHEBI:30013"/>
        <dbReference type="ChEBI" id="CHEBI:30616"/>
        <dbReference type="ChEBI" id="CHEBI:61977"/>
        <dbReference type="ChEBI" id="CHEBI:456216"/>
        <dbReference type="EC" id="2.7.11.1"/>
    </reaction>
</comment>
<dbReference type="PROSITE" id="PS00107">
    <property type="entry name" value="PROTEIN_KINASE_ATP"/>
    <property type="match status" value="1"/>
</dbReference>
<keyword evidence="3" id="KW-0808">Transferase</keyword>
<name>A0AAV8UPW7_9RHOD</name>
<dbReference type="PANTHER" id="PTHR24356">
    <property type="entry name" value="SERINE/THREONINE-PROTEIN KINASE"/>
    <property type="match status" value="1"/>
</dbReference>
<dbReference type="SUPFAM" id="SSF56112">
    <property type="entry name" value="Protein kinase-like (PK-like)"/>
    <property type="match status" value="1"/>
</dbReference>
<evidence type="ECO:0000256" key="4">
    <source>
        <dbReference type="ARBA" id="ARBA00022741"/>
    </source>
</evidence>
<dbReference type="InterPro" id="IPR008271">
    <property type="entry name" value="Ser/Thr_kinase_AS"/>
</dbReference>
<dbReference type="InterPro" id="IPR011009">
    <property type="entry name" value="Kinase-like_dom_sf"/>
</dbReference>
<keyword evidence="5" id="KW-0418">Kinase</keyword>